<keyword evidence="2" id="KW-1185">Reference proteome</keyword>
<proteinExistence type="predicted"/>
<evidence type="ECO:0000313" key="2">
    <source>
        <dbReference type="Proteomes" id="UP001159427"/>
    </source>
</evidence>
<sequence length="129" mass="14700">MTWCYEVRGTQYHWVTSLYERSNLPILPAIVKTLSEAVKLRAAELQKQKSNHSKALRVRMKVARAEDQEARKKWVKCQAIVHSYGQDDKGDDELGDVAEVTVISNRTCRCGSASHKRTTHRSCPLNTTK</sequence>
<comment type="caution">
    <text evidence="1">The sequence shown here is derived from an EMBL/GenBank/DDBJ whole genome shotgun (WGS) entry which is preliminary data.</text>
</comment>
<name>A0ABN8LVI1_9CNID</name>
<evidence type="ECO:0000313" key="1">
    <source>
        <dbReference type="EMBL" id="CAH3019462.1"/>
    </source>
</evidence>
<dbReference type="EMBL" id="CALNXI010000116">
    <property type="protein sequence ID" value="CAH3019462.1"/>
    <property type="molecule type" value="Genomic_DNA"/>
</dbReference>
<accession>A0ABN8LVI1</accession>
<organism evidence="1 2">
    <name type="scientific">Porites evermanni</name>
    <dbReference type="NCBI Taxonomy" id="104178"/>
    <lineage>
        <taxon>Eukaryota</taxon>
        <taxon>Metazoa</taxon>
        <taxon>Cnidaria</taxon>
        <taxon>Anthozoa</taxon>
        <taxon>Hexacorallia</taxon>
        <taxon>Scleractinia</taxon>
        <taxon>Fungiina</taxon>
        <taxon>Poritidae</taxon>
        <taxon>Porites</taxon>
    </lineage>
</organism>
<dbReference type="Proteomes" id="UP001159427">
    <property type="component" value="Unassembled WGS sequence"/>
</dbReference>
<protein>
    <submittedName>
        <fullName evidence="1">Uncharacterized protein</fullName>
    </submittedName>
</protein>
<reference evidence="1 2" key="1">
    <citation type="submission" date="2022-05" db="EMBL/GenBank/DDBJ databases">
        <authorList>
            <consortium name="Genoscope - CEA"/>
            <person name="William W."/>
        </authorList>
    </citation>
    <scope>NUCLEOTIDE SEQUENCE [LARGE SCALE GENOMIC DNA]</scope>
</reference>
<gene>
    <name evidence="1" type="ORF">PEVE_00002745</name>
</gene>